<keyword evidence="10" id="KW-1185">Reference proteome</keyword>
<dbReference type="EMBL" id="CP034248">
    <property type="protein sequence ID" value="AZK46084.1"/>
    <property type="molecule type" value="Genomic_DNA"/>
</dbReference>
<evidence type="ECO:0000313" key="10">
    <source>
        <dbReference type="Proteomes" id="UP000273145"/>
    </source>
</evidence>
<dbReference type="InterPro" id="IPR035906">
    <property type="entry name" value="MetI-like_sf"/>
</dbReference>
<evidence type="ECO:0000313" key="9">
    <source>
        <dbReference type="EMBL" id="AZK46084.1"/>
    </source>
</evidence>
<feature type="transmembrane region" description="Helical" evidence="7">
    <location>
        <begin position="191"/>
        <end position="213"/>
    </location>
</feature>
<dbReference type="InterPro" id="IPR000515">
    <property type="entry name" value="MetI-like"/>
</dbReference>
<comment type="subcellular location">
    <subcellularLocation>
        <location evidence="1 7">Cell membrane</location>
        <topology evidence="1 7">Multi-pass membrane protein</topology>
    </subcellularLocation>
</comment>
<dbReference type="Gene3D" id="1.10.3720.10">
    <property type="entry name" value="MetI-like"/>
    <property type="match status" value="1"/>
</dbReference>
<feature type="transmembrane region" description="Helical" evidence="7">
    <location>
        <begin position="147"/>
        <end position="170"/>
    </location>
</feature>
<keyword evidence="2 7" id="KW-0813">Transport</keyword>
<evidence type="ECO:0000256" key="5">
    <source>
        <dbReference type="ARBA" id="ARBA00022989"/>
    </source>
</evidence>
<evidence type="ECO:0000256" key="1">
    <source>
        <dbReference type="ARBA" id="ARBA00004651"/>
    </source>
</evidence>
<dbReference type="PROSITE" id="PS50928">
    <property type="entry name" value="ABC_TM1"/>
    <property type="match status" value="1"/>
</dbReference>
<evidence type="ECO:0000256" key="7">
    <source>
        <dbReference type="RuleBase" id="RU363032"/>
    </source>
</evidence>
<dbReference type="AlphaFoldDB" id="A0A3S8RT28"/>
<accession>A0A3S8RT28</accession>
<evidence type="ECO:0000256" key="3">
    <source>
        <dbReference type="ARBA" id="ARBA00022475"/>
    </source>
</evidence>
<feature type="transmembrane region" description="Helical" evidence="7">
    <location>
        <begin position="111"/>
        <end position="135"/>
    </location>
</feature>
<evidence type="ECO:0000256" key="4">
    <source>
        <dbReference type="ARBA" id="ARBA00022692"/>
    </source>
</evidence>
<name>A0A3S8RT28_9BACL</name>
<dbReference type="KEGG" id="plen:EIM92_07675"/>
<keyword evidence="5 7" id="KW-1133">Transmembrane helix</keyword>
<gene>
    <name evidence="9" type="ORF">EIM92_07675</name>
</gene>
<evidence type="ECO:0000256" key="2">
    <source>
        <dbReference type="ARBA" id="ARBA00022448"/>
    </source>
</evidence>
<feature type="domain" description="ABC transmembrane type-1" evidence="8">
    <location>
        <begin position="73"/>
        <end position="270"/>
    </location>
</feature>
<feature type="transmembrane region" description="Helical" evidence="7">
    <location>
        <begin position="251"/>
        <end position="269"/>
    </location>
</feature>
<dbReference type="Pfam" id="PF00528">
    <property type="entry name" value="BPD_transp_1"/>
    <property type="match status" value="1"/>
</dbReference>
<dbReference type="OrthoDB" id="9810086at2"/>
<dbReference type="Proteomes" id="UP000273145">
    <property type="component" value="Chromosome"/>
</dbReference>
<dbReference type="PANTHER" id="PTHR32243:SF18">
    <property type="entry name" value="INNER MEMBRANE ABC TRANSPORTER PERMEASE PROTEIN YCJP"/>
    <property type="match status" value="1"/>
</dbReference>
<dbReference type="GO" id="GO:0005886">
    <property type="term" value="C:plasma membrane"/>
    <property type="evidence" value="ECO:0007669"/>
    <property type="project" value="UniProtKB-SubCell"/>
</dbReference>
<feature type="transmembrane region" description="Helical" evidence="7">
    <location>
        <begin position="12"/>
        <end position="33"/>
    </location>
</feature>
<feature type="transmembrane region" description="Helical" evidence="7">
    <location>
        <begin position="76"/>
        <end position="99"/>
    </location>
</feature>
<dbReference type="PANTHER" id="PTHR32243">
    <property type="entry name" value="MALTOSE TRANSPORT SYSTEM PERMEASE-RELATED"/>
    <property type="match status" value="1"/>
</dbReference>
<evidence type="ECO:0000259" key="8">
    <source>
        <dbReference type="PROSITE" id="PS50928"/>
    </source>
</evidence>
<dbReference type="InterPro" id="IPR050901">
    <property type="entry name" value="BP-dep_ABC_trans_perm"/>
</dbReference>
<keyword evidence="4 7" id="KW-0812">Transmembrane</keyword>
<reference evidence="9 10" key="1">
    <citation type="submission" date="2018-11" db="EMBL/GenBank/DDBJ databases">
        <title>Genome sequencing of Paenibacillus lentus DSM25539(T).</title>
        <authorList>
            <person name="Kook J.-K."/>
            <person name="Park S.-N."/>
            <person name="Lim Y.K."/>
        </authorList>
    </citation>
    <scope>NUCLEOTIDE SEQUENCE [LARGE SCALE GENOMIC DNA]</scope>
    <source>
        <strain evidence="9 10">DSM 25539</strain>
    </source>
</reference>
<sequence length="285" mass="32330">MSARVMKKIEYYSLNTLTWVIVAFVVFPIIWMVKVSLHKNGEILQGITSMAIPDPQWLNYKNLWETINFGQYFKNSLLICTSTMFISCFLAVLAGYALARYKFPGSGLFGMSVIGTQMIPGIMFLLPIYLLFLNIKDTFGLPMVDTYWGMILVYSAFYTPMSIWIIRSFFVSIPKELEESARIDGCNRIQAFVRIILPLSIPGIIAMCVYIFLTAWDELMFAWVLTTTPEVQTIPVGIRLFVGQYTNRYDLLMSAATVVTLPVIITFFLSQKYFISGMTAGAVKG</sequence>
<proteinExistence type="inferred from homology"/>
<evidence type="ECO:0000256" key="6">
    <source>
        <dbReference type="ARBA" id="ARBA00023136"/>
    </source>
</evidence>
<protein>
    <submittedName>
        <fullName evidence="9">Carbohydrate ABC transporter permease</fullName>
    </submittedName>
</protein>
<organism evidence="9 10">
    <name type="scientific">Paenibacillus lentus</name>
    <dbReference type="NCBI Taxonomy" id="1338368"/>
    <lineage>
        <taxon>Bacteria</taxon>
        <taxon>Bacillati</taxon>
        <taxon>Bacillota</taxon>
        <taxon>Bacilli</taxon>
        <taxon>Bacillales</taxon>
        <taxon>Paenibacillaceae</taxon>
        <taxon>Paenibacillus</taxon>
    </lineage>
</organism>
<dbReference type="GO" id="GO:0055085">
    <property type="term" value="P:transmembrane transport"/>
    <property type="evidence" value="ECO:0007669"/>
    <property type="project" value="InterPro"/>
</dbReference>
<dbReference type="SUPFAM" id="SSF161098">
    <property type="entry name" value="MetI-like"/>
    <property type="match status" value="1"/>
</dbReference>
<dbReference type="CDD" id="cd06261">
    <property type="entry name" value="TM_PBP2"/>
    <property type="match status" value="1"/>
</dbReference>
<comment type="similarity">
    <text evidence="7">Belongs to the binding-protein-dependent transport system permease family.</text>
</comment>
<keyword evidence="6 7" id="KW-0472">Membrane</keyword>
<keyword evidence="3" id="KW-1003">Cell membrane</keyword>